<organism evidence="1">
    <name type="scientific">bioreactor metagenome</name>
    <dbReference type="NCBI Taxonomy" id="1076179"/>
    <lineage>
        <taxon>unclassified sequences</taxon>
        <taxon>metagenomes</taxon>
        <taxon>ecological metagenomes</taxon>
    </lineage>
</organism>
<sequence length="39" mass="4563">MESLSREYGVSHSDISFYIPAKYKKIFLAKVTYPTYCII</sequence>
<comment type="caution">
    <text evidence="1">The sequence shown here is derived from an EMBL/GenBank/DDBJ whole genome shotgun (WGS) entry which is preliminary data.</text>
</comment>
<reference evidence="1" key="1">
    <citation type="submission" date="2019-08" db="EMBL/GenBank/DDBJ databases">
        <authorList>
            <person name="Kucharzyk K."/>
            <person name="Murdoch R.W."/>
            <person name="Higgins S."/>
            <person name="Loffler F."/>
        </authorList>
    </citation>
    <scope>NUCLEOTIDE SEQUENCE</scope>
</reference>
<evidence type="ECO:0000313" key="1">
    <source>
        <dbReference type="EMBL" id="MPM39653.1"/>
    </source>
</evidence>
<proteinExistence type="predicted"/>
<accession>A0A644ZLS5</accession>
<protein>
    <submittedName>
        <fullName evidence="1">Uncharacterized protein</fullName>
    </submittedName>
</protein>
<name>A0A644ZLS5_9ZZZZ</name>
<gene>
    <name evidence="1" type="ORF">SDC9_86287</name>
</gene>
<dbReference type="EMBL" id="VSSQ01008720">
    <property type="protein sequence ID" value="MPM39653.1"/>
    <property type="molecule type" value="Genomic_DNA"/>
</dbReference>
<dbReference type="AlphaFoldDB" id="A0A644ZLS5"/>